<dbReference type="InterPro" id="IPR001245">
    <property type="entry name" value="Ser-Thr/Tyr_kinase_cat_dom"/>
</dbReference>
<dbReference type="Pfam" id="PF00069">
    <property type="entry name" value="Pkinase"/>
    <property type="match status" value="1"/>
</dbReference>
<dbReference type="PRINTS" id="PR00109">
    <property type="entry name" value="TYRKINASE"/>
</dbReference>
<feature type="region of interest" description="Disordered" evidence="5">
    <location>
        <begin position="176"/>
        <end position="214"/>
    </location>
</feature>
<sequence length="563" mass="60551">MSRDFGSGAPPMVWTCFGVTSLGFRSVQLSTATGDLECASQNGITCTSFTTLSQCLSQTQSLVTIPCPMYMRAGTNVNCTQAIVVGATSSASLYQCQNSDRLTPAIAALRVDGQEAYQCFIETPSKCAYVTTTQSCLGLFMSTSIKPAPIALPCKPLDLSQPLPEFCLSTGAASPSNRPSTVVPAPTYAASTSTFPPQMEQAPSTTDTSSSSSSSSTTVTVAVAIPLAVVAIAVGVFIYLKRSRRQKKTPETEAPPYTKHIDDDVTLDASVVDLSALVGCRIPSQDIVKGKLIGKGGFGQVYRGTCLGQVVAIKEIVARRQQHTADVQSFVREMTLLARLDSPYIVAFLGVAWTSDAAADFQCVLEYMNNGDLRDYLKAHTADTFPWAAKLKCVEAIVQGLVYLHSQGVIHRDLKTRNVLLDKVKGTKLSDFGLSRTAMASDTMTMGVGTYRYMAPEVLQSSHYSAKADLYSLGMVLSELDTLQAPFHDVRNANGQPVTDAVLINIIVNHTAPIRFSNTMPKWLVGFAHLCLQRNPDLRPSASDLLDAILDENNTARPSPTHL</sequence>
<protein>
    <submittedName>
        <fullName evidence="8">TKL protein kinase</fullName>
    </submittedName>
</protein>
<dbReference type="AlphaFoldDB" id="A0A024TMA9"/>
<evidence type="ECO:0000256" key="5">
    <source>
        <dbReference type="SAM" id="MobiDB-lite"/>
    </source>
</evidence>
<evidence type="ECO:0000256" key="6">
    <source>
        <dbReference type="SAM" id="Phobius"/>
    </source>
</evidence>
<feature type="compositionally biased region" description="Low complexity" evidence="5">
    <location>
        <begin position="204"/>
        <end position="214"/>
    </location>
</feature>
<dbReference type="GO" id="GO:0004674">
    <property type="term" value="F:protein serine/threonine kinase activity"/>
    <property type="evidence" value="ECO:0007669"/>
    <property type="project" value="UniProtKB-KW"/>
</dbReference>
<feature type="transmembrane region" description="Helical" evidence="6">
    <location>
        <begin position="219"/>
        <end position="240"/>
    </location>
</feature>
<organism evidence="8">
    <name type="scientific">Aphanomyces invadans</name>
    <dbReference type="NCBI Taxonomy" id="157072"/>
    <lineage>
        <taxon>Eukaryota</taxon>
        <taxon>Sar</taxon>
        <taxon>Stramenopiles</taxon>
        <taxon>Oomycota</taxon>
        <taxon>Saprolegniomycetes</taxon>
        <taxon>Saprolegniales</taxon>
        <taxon>Verrucalvaceae</taxon>
        <taxon>Aphanomyces</taxon>
    </lineage>
</organism>
<proteinExistence type="predicted"/>
<dbReference type="SMART" id="SM00220">
    <property type="entry name" value="S_TKc"/>
    <property type="match status" value="1"/>
</dbReference>
<dbReference type="PROSITE" id="PS50011">
    <property type="entry name" value="PROTEIN_KINASE_DOM"/>
    <property type="match status" value="1"/>
</dbReference>
<dbReference type="Gene3D" id="1.10.510.10">
    <property type="entry name" value="Transferase(Phosphotransferase) domain 1"/>
    <property type="match status" value="1"/>
</dbReference>
<dbReference type="EMBL" id="KI913982">
    <property type="protein sequence ID" value="ETV95173.1"/>
    <property type="molecule type" value="Genomic_DNA"/>
</dbReference>
<dbReference type="PANTHER" id="PTHR44329:SF214">
    <property type="entry name" value="PROTEIN KINASE DOMAIN-CONTAINING PROTEIN"/>
    <property type="match status" value="1"/>
</dbReference>
<gene>
    <name evidence="8" type="ORF">H310_11436</name>
</gene>
<keyword evidence="6" id="KW-1133">Transmembrane helix</keyword>
<dbReference type="GO" id="GO:0005524">
    <property type="term" value="F:ATP binding"/>
    <property type="evidence" value="ECO:0007669"/>
    <property type="project" value="UniProtKB-UniRule"/>
</dbReference>
<dbReference type="GeneID" id="20088486"/>
<dbReference type="VEuPathDB" id="FungiDB:H310_11436"/>
<evidence type="ECO:0000256" key="4">
    <source>
        <dbReference type="PROSITE-ProRule" id="PRU10141"/>
    </source>
</evidence>
<dbReference type="InterPro" id="IPR011009">
    <property type="entry name" value="Kinase-like_dom_sf"/>
</dbReference>
<dbReference type="PROSITE" id="PS00108">
    <property type="entry name" value="PROTEIN_KINASE_ST"/>
    <property type="match status" value="1"/>
</dbReference>
<keyword evidence="3 4" id="KW-0067">ATP-binding</keyword>
<dbReference type="InterPro" id="IPR008271">
    <property type="entry name" value="Ser/Thr_kinase_AS"/>
</dbReference>
<evidence type="ECO:0000256" key="3">
    <source>
        <dbReference type="ARBA" id="ARBA00022840"/>
    </source>
</evidence>
<evidence type="ECO:0000256" key="2">
    <source>
        <dbReference type="ARBA" id="ARBA00022741"/>
    </source>
</evidence>
<reference evidence="8" key="1">
    <citation type="submission" date="2013-12" db="EMBL/GenBank/DDBJ databases">
        <title>The Genome Sequence of Aphanomyces invadans NJM9701.</title>
        <authorList>
            <consortium name="The Broad Institute Genomics Platform"/>
            <person name="Russ C."/>
            <person name="Tyler B."/>
            <person name="van West P."/>
            <person name="Dieguez-Uribeondo J."/>
            <person name="Young S.K."/>
            <person name="Zeng Q."/>
            <person name="Gargeya S."/>
            <person name="Fitzgerald M."/>
            <person name="Abouelleil A."/>
            <person name="Alvarado L."/>
            <person name="Chapman S.B."/>
            <person name="Gainer-Dewar J."/>
            <person name="Goldberg J."/>
            <person name="Griggs A."/>
            <person name="Gujja S."/>
            <person name="Hansen M."/>
            <person name="Howarth C."/>
            <person name="Imamovic A."/>
            <person name="Ireland A."/>
            <person name="Larimer J."/>
            <person name="McCowan C."/>
            <person name="Murphy C."/>
            <person name="Pearson M."/>
            <person name="Poon T.W."/>
            <person name="Priest M."/>
            <person name="Roberts A."/>
            <person name="Saif S."/>
            <person name="Shea T."/>
            <person name="Sykes S."/>
            <person name="Wortman J."/>
            <person name="Nusbaum C."/>
            <person name="Birren B."/>
        </authorList>
    </citation>
    <scope>NUCLEOTIDE SEQUENCE [LARGE SCALE GENOMIC DNA]</scope>
    <source>
        <strain evidence="8">NJM9701</strain>
    </source>
</reference>
<dbReference type="STRING" id="157072.A0A024TMA9"/>
<keyword evidence="8" id="KW-0808">Transferase</keyword>
<keyword evidence="6" id="KW-0472">Membrane</keyword>
<feature type="binding site" evidence="4">
    <location>
        <position position="314"/>
    </location>
    <ligand>
        <name>ATP</name>
        <dbReference type="ChEBI" id="CHEBI:30616"/>
    </ligand>
</feature>
<keyword evidence="2 4" id="KW-0547">Nucleotide-binding</keyword>
<dbReference type="OrthoDB" id="544350at2759"/>
<name>A0A024TMA9_9STRA</name>
<feature type="domain" description="Protein kinase" evidence="7">
    <location>
        <begin position="287"/>
        <end position="563"/>
    </location>
</feature>
<keyword evidence="1" id="KW-0723">Serine/threonine-protein kinase</keyword>
<dbReference type="InterPro" id="IPR051681">
    <property type="entry name" value="Ser/Thr_Kinases-Pseudokinases"/>
</dbReference>
<dbReference type="InterPro" id="IPR017441">
    <property type="entry name" value="Protein_kinase_ATP_BS"/>
</dbReference>
<dbReference type="InterPro" id="IPR000719">
    <property type="entry name" value="Prot_kinase_dom"/>
</dbReference>
<dbReference type="PANTHER" id="PTHR44329">
    <property type="entry name" value="SERINE/THREONINE-PROTEIN KINASE TNNI3K-RELATED"/>
    <property type="match status" value="1"/>
</dbReference>
<dbReference type="RefSeq" id="XP_008876346.1">
    <property type="nucleotide sequence ID" value="XM_008878124.1"/>
</dbReference>
<evidence type="ECO:0000259" key="7">
    <source>
        <dbReference type="PROSITE" id="PS50011"/>
    </source>
</evidence>
<keyword evidence="8" id="KW-0418">Kinase</keyword>
<evidence type="ECO:0000313" key="8">
    <source>
        <dbReference type="EMBL" id="ETV95173.1"/>
    </source>
</evidence>
<evidence type="ECO:0000256" key="1">
    <source>
        <dbReference type="ARBA" id="ARBA00022527"/>
    </source>
</evidence>
<keyword evidence="6" id="KW-0812">Transmembrane</keyword>
<dbReference type="SUPFAM" id="SSF56112">
    <property type="entry name" value="Protein kinase-like (PK-like)"/>
    <property type="match status" value="1"/>
</dbReference>
<accession>A0A024TMA9</accession>
<dbReference type="PROSITE" id="PS00107">
    <property type="entry name" value="PROTEIN_KINASE_ATP"/>
    <property type="match status" value="1"/>
</dbReference>
<dbReference type="eggNOG" id="KOG1187">
    <property type="taxonomic scope" value="Eukaryota"/>
</dbReference>